<evidence type="ECO:0000313" key="6">
    <source>
        <dbReference type="Proteomes" id="UP000603453"/>
    </source>
</evidence>
<dbReference type="PANTHER" id="PTHR15231">
    <property type="entry name" value="PHOSPHATIDYLINOSITOL N-ACETYLGLUCOSAMINYLTRANSFERASE SUBUNIT H"/>
    <property type="match status" value="1"/>
</dbReference>
<dbReference type="Pfam" id="PF10181">
    <property type="entry name" value="PIG-H"/>
    <property type="match status" value="1"/>
</dbReference>
<dbReference type="Proteomes" id="UP000603453">
    <property type="component" value="Unassembled WGS sequence"/>
</dbReference>
<dbReference type="InterPro" id="IPR044215">
    <property type="entry name" value="PIG-H"/>
</dbReference>
<evidence type="ECO:0000259" key="4">
    <source>
        <dbReference type="Pfam" id="PF10181"/>
    </source>
</evidence>
<keyword evidence="6" id="KW-1185">Reference proteome</keyword>
<protein>
    <recommendedName>
        <fullName evidence="4">Phosphatidylinositol N-acetylglucosaminyltransferase subunit H conserved domain-containing protein</fullName>
    </recommendedName>
</protein>
<organism evidence="5 6">
    <name type="scientific">Mucor saturninus</name>
    <dbReference type="NCBI Taxonomy" id="64648"/>
    <lineage>
        <taxon>Eukaryota</taxon>
        <taxon>Fungi</taxon>
        <taxon>Fungi incertae sedis</taxon>
        <taxon>Mucoromycota</taxon>
        <taxon>Mucoromycotina</taxon>
        <taxon>Mucoromycetes</taxon>
        <taxon>Mucorales</taxon>
        <taxon>Mucorineae</taxon>
        <taxon>Mucoraceae</taxon>
        <taxon>Mucor</taxon>
    </lineage>
</organism>
<evidence type="ECO:0000256" key="1">
    <source>
        <dbReference type="ARBA" id="ARBA00004687"/>
    </source>
</evidence>
<sequence>MDESGGSYTLANMTCHILPGVQAREYVVKPVSRLFGWMDLLLWMTMLHFMRVHYFKYAGSLALVWLLMKRKTVRQESILAIRDVGIQVKTVYWGGSSVSRFINRSTIEGVIINEAISFWQIKSYMAILVKDEEKMVVVFEHLLPKIDPVLLRVYHGINTILYTQRNNEDKNNFYTY</sequence>
<dbReference type="AlphaFoldDB" id="A0A8H7V465"/>
<comment type="pathway">
    <text evidence="1">Glycolipid biosynthesis; glycosylphosphatidylinositol-anchor biosynthesis.</text>
</comment>
<comment type="caution">
    <text evidence="5">The sequence shown here is derived from an EMBL/GenBank/DDBJ whole genome shotgun (WGS) entry which is preliminary data.</text>
</comment>
<dbReference type="GO" id="GO:0000506">
    <property type="term" value="C:glycosylphosphatidylinositol-N-acetylglucosaminyltransferase (GPI-GnT) complex"/>
    <property type="evidence" value="ECO:0007669"/>
    <property type="project" value="InterPro"/>
</dbReference>
<keyword evidence="3" id="KW-1133">Transmembrane helix</keyword>
<reference evidence="5" key="1">
    <citation type="submission" date="2020-12" db="EMBL/GenBank/DDBJ databases">
        <title>Metabolic potential, ecology and presence of endohyphal bacteria is reflected in genomic diversity of Mucoromycotina.</title>
        <authorList>
            <person name="Muszewska A."/>
            <person name="Okrasinska A."/>
            <person name="Steczkiewicz K."/>
            <person name="Drgas O."/>
            <person name="Orlowska M."/>
            <person name="Perlinska-Lenart U."/>
            <person name="Aleksandrzak-Piekarczyk T."/>
            <person name="Szatraj K."/>
            <person name="Zielenkiewicz U."/>
            <person name="Pilsyk S."/>
            <person name="Malc E."/>
            <person name="Mieczkowski P."/>
            <person name="Kruszewska J.S."/>
            <person name="Biernat P."/>
            <person name="Pawlowska J."/>
        </authorList>
    </citation>
    <scope>NUCLEOTIDE SEQUENCE</scope>
    <source>
        <strain evidence="5">WA0000017839</strain>
    </source>
</reference>
<evidence type="ECO:0000256" key="3">
    <source>
        <dbReference type="SAM" id="Phobius"/>
    </source>
</evidence>
<proteinExistence type="inferred from homology"/>
<keyword evidence="3" id="KW-0812">Transmembrane</keyword>
<name>A0A8H7V465_9FUNG</name>
<feature type="transmembrane region" description="Helical" evidence="3">
    <location>
        <begin position="40"/>
        <end position="67"/>
    </location>
</feature>
<evidence type="ECO:0000256" key="2">
    <source>
        <dbReference type="ARBA" id="ARBA00009610"/>
    </source>
</evidence>
<keyword evidence="3" id="KW-0472">Membrane</keyword>
<gene>
    <name evidence="5" type="ORF">INT47_008340</name>
</gene>
<accession>A0A8H7V465</accession>
<comment type="similarity">
    <text evidence="2">Belongs to the PIGH family.</text>
</comment>
<evidence type="ECO:0000313" key="5">
    <source>
        <dbReference type="EMBL" id="KAG2209496.1"/>
    </source>
</evidence>
<dbReference type="UniPathway" id="UPA00196"/>
<dbReference type="InterPro" id="IPR019328">
    <property type="entry name" value="PIGH-H_dom"/>
</dbReference>
<dbReference type="GO" id="GO:0006506">
    <property type="term" value="P:GPI anchor biosynthetic process"/>
    <property type="evidence" value="ECO:0007669"/>
    <property type="project" value="UniProtKB-UniPathway"/>
</dbReference>
<dbReference type="EMBL" id="JAEPRD010000015">
    <property type="protein sequence ID" value="KAG2209496.1"/>
    <property type="molecule type" value="Genomic_DNA"/>
</dbReference>
<dbReference type="PANTHER" id="PTHR15231:SF1">
    <property type="entry name" value="PHOSPHATIDYLINOSITOL N-ACETYLGLUCOSAMINYLTRANSFERASE SUBUNIT H"/>
    <property type="match status" value="1"/>
</dbReference>
<feature type="domain" description="Phosphatidylinositol N-acetylglucosaminyltransferase subunit H conserved" evidence="4">
    <location>
        <begin position="77"/>
        <end position="140"/>
    </location>
</feature>
<dbReference type="OrthoDB" id="6256716at2759"/>